<dbReference type="PANTHER" id="PTHR46534">
    <property type="entry name" value="IGGFC_BINDING DOMAIN-CONTAINING PROTEIN"/>
    <property type="match status" value="1"/>
</dbReference>
<evidence type="ECO:0000256" key="1">
    <source>
        <dbReference type="SAM" id="MobiDB-lite"/>
    </source>
</evidence>
<gene>
    <name evidence="3" type="ORF">BaRGS_00003004</name>
</gene>
<protein>
    <recommendedName>
        <fullName evidence="2">IgGFc-binding protein N-terminal domain-containing protein</fullName>
    </recommendedName>
</protein>
<keyword evidence="4" id="KW-1185">Reference proteome</keyword>
<sequence>MLTFLAIKKSILHVPARRLFQGSLSGFLLPTPPDIGDFAGPHGGYQFFFHDNHDLLLVTKDDNCYFYEIDENWEKYFDDNGREQAENTIIRVIEDDVNLHLSSLDEMRDRYKDLLADFHCVNKTVYHVDVDLLDSNGKEFFLGFLTHQASPSAEAELLLSTDDVNGCYATVSTPLFKKSFQKRVRLRSFQHESVRIMPTVRAAKDVSKENKGIHVWATCEISVIGYNSQQNSQDAYLALPLDVLGKEYYVMTWEGNPQILVIATRDNTVVTITLPTSTKGAASNVIQFTYQTQVYRAGSTLRVTLQKFETFHIMQQDQVDLTGSRVTANHPISVITGNDKASAVENVDGRSFLVEMMYPLQSWGQSFVLFNTTTIRRDGVWYKLLASEDSTKVTVVPALSGYARWSPALLQAGQSMVIRDVTEMHHLLADKPVMVGVFTRYQESVGDTLGSLTMSLLASTSHYHSSFTWRPLTLRKRGDKTLLRFRDFLLLLMKTDSERSLMYDNTISYHMSMLWMNATPVLHRIIQRKPLSKFFALALGYAKSSNGTNLDTGYSYPVGLRLGRINDPECPSRRLPMRPSDGLNNDCDSRTDEEMLNGL</sequence>
<reference evidence="3 4" key="1">
    <citation type="journal article" date="2023" name="Sci. Data">
        <title>Genome assembly of the Korean intertidal mud-creeper Batillaria attramentaria.</title>
        <authorList>
            <person name="Patra A.K."/>
            <person name="Ho P.T."/>
            <person name="Jun S."/>
            <person name="Lee S.J."/>
            <person name="Kim Y."/>
            <person name="Won Y.J."/>
        </authorList>
    </citation>
    <scope>NUCLEOTIDE SEQUENCE [LARGE SCALE GENOMIC DNA]</scope>
    <source>
        <strain evidence="3">Wonlab-2016</strain>
    </source>
</reference>
<dbReference type="Pfam" id="PF17517">
    <property type="entry name" value="IgGFc_binding"/>
    <property type="match status" value="1"/>
</dbReference>
<feature type="domain" description="IgGFc-binding protein N-terminal" evidence="2">
    <location>
        <begin position="234"/>
        <end position="471"/>
    </location>
</feature>
<comment type="caution">
    <text evidence="3">The sequence shown here is derived from an EMBL/GenBank/DDBJ whole genome shotgun (WGS) entry which is preliminary data.</text>
</comment>
<feature type="region of interest" description="Disordered" evidence="1">
    <location>
        <begin position="569"/>
        <end position="599"/>
    </location>
</feature>
<dbReference type="EMBL" id="JACVVK020000009">
    <property type="protein sequence ID" value="KAK7505733.1"/>
    <property type="molecule type" value="Genomic_DNA"/>
</dbReference>
<organism evidence="3 4">
    <name type="scientific">Batillaria attramentaria</name>
    <dbReference type="NCBI Taxonomy" id="370345"/>
    <lineage>
        <taxon>Eukaryota</taxon>
        <taxon>Metazoa</taxon>
        <taxon>Spiralia</taxon>
        <taxon>Lophotrochozoa</taxon>
        <taxon>Mollusca</taxon>
        <taxon>Gastropoda</taxon>
        <taxon>Caenogastropoda</taxon>
        <taxon>Sorbeoconcha</taxon>
        <taxon>Cerithioidea</taxon>
        <taxon>Batillariidae</taxon>
        <taxon>Batillaria</taxon>
    </lineage>
</organism>
<dbReference type="PANTHER" id="PTHR46534:SF1">
    <property type="entry name" value="IGGFC-BINDING PROTEIN N-TERMINAL DOMAIN-CONTAINING PROTEIN"/>
    <property type="match status" value="1"/>
</dbReference>
<dbReference type="InterPro" id="IPR035234">
    <property type="entry name" value="IgGFc-bd_N"/>
</dbReference>
<proteinExistence type="predicted"/>
<name>A0ABD0M225_9CAEN</name>
<evidence type="ECO:0000313" key="4">
    <source>
        <dbReference type="Proteomes" id="UP001519460"/>
    </source>
</evidence>
<dbReference type="Proteomes" id="UP001519460">
    <property type="component" value="Unassembled WGS sequence"/>
</dbReference>
<accession>A0ABD0M225</accession>
<feature type="non-terminal residue" evidence="3">
    <location>
        <position position="599"/>
    </location>
</feature>
<evidence type="ECO:0000259" key="2">
    <source>
        <dbReference type="Pfam" id="PF17517"/>
    </source>
</evidence>
<dbReference type="AlphaFoldDB" id="A0ABD0M225"/>
<evidence type="ECO:0000313" key="3">
    <source>
        <dbReference type="EMBL" id="KAK7505733.1"/>
    </source>
</evidence>